<comment type="caution">
    <text evidence="4">The sequence shown here is derived from an EMBL/GenBank/DDBJ whole genome shotgun (WGS) entry which is preliminary data.</text>
</comment>
<proteinExistence type="predicted"/>
<dbReference type="AlphaFoldDB" id="A0A6A1VLE9"/>
<organism evidence="4 5">
    <name type="scientific">Morella rubra</name>
    <name type="common">Chinese bayberry</name>
    <dbReference type="NCBI Taxonomy" id="262757"/>
    <lineage>
        <taxon>Eukaryota</taxon>
        <taxon>Viridiplantae</taxon>
        <taxon>Streptophyta</taxon>
        <taxon>Embryophyta</taxon>
        <taxon>Tracheophyta</taxon>
        <taxon>Spermatophyta</taxon>
        <taxon>Magnoliopsida</taxon>
        <taxon>eudicotyledons</taxon>
        <taxon>Gunneridae</taxon>
        <taxon>Pentapetalae</taxon>
        <taxon>rosids</taxon>
        <taxon>fabids</taxon>
        <taxon>Fagales</taxon>
        <taxon>Myricaceae</taxon>
        <taxon>Morella</taxon>
    </lineage>
</organism>
<sequence>MTSLRLLYLNGTFIKELPFSIERLSSLSILSLQNCKNLSTLPSVLGGLSGLSSLKVLELPCLRFRDMDSGEGLFWKHLSRRITIKFSNNISVPLLQKTINPSTLLPFPRSPLAPLPLFRRDIIVTAFYISFDGRHYGIKNWDLVTVKSLASRSVCKVIFGSSVVSRIPDWFNHRSLFSFVTLKMHPDLDNKRKVKGYALFVVYECCSVLSKSDFCLVFEADEGPLTRRQITLGAEVFSPLGSIWVYIPANWFLVRGKNMDAWSYLKVLVASNTMTSVKVKECGVRLVHQHDAMEFYDSITSVYPMGSMDSELLHHLSCYSEMGCCGAEPLEEEEKEEQIRKES</sequence>
<keyword evidence="5" id="KW-1185">Reference proteome</keyword>
<dbReference type="SUPFAM" id="SSF52058">
    <property type="entry name" value="L domain-like"/>
    <property type="match status" value="1"/>
</dbReference>
<evidence type="ECO:0000256" key="2">
    <source>
        <dbReference type="ARBA" id="ARBA00022737"/>
    </source>
</evidence>
<evidence type="ECO:0000313" key="4">
    <source>
        <dbReference type="EMBL" id="KAB1213415.1"/>
    </source>
</evidence>
<name>A0A6A1VLE9_9ROSI</name>
<dbReference type="EMBL" id="RXIC02000023">
    <property type="protein sequence ID" value="KAB1213415.1"/>
    <property type="molecule type" value="Genomic_DNA"/>
</dbReference>
<accession>A0A6A1VLE9</accession>
<protein>
    <recommendedName>
        <fullName evidence="3">C-JID domain-containing protein</fullName>
    </recommendedName>
</protein>
<dbReference type="InterPro" id="IPR045344">
    <property type="entry name" value="C-JID"/>
</dbReference>
<keyword evidence="2" id="KW-0677">Repeat</keyword>
<keyword evidence="1" id="KW-0433">Leucine-rich repeat</keyword>
<dbReference type="Gene3D" id="3.80.10.10">
    <property type="entry name" value="Ribonuclease Inhibitor"/>
    <property type="match status" value="1"/>
</dbReference>
<reference evidence="4 5" key="1">
    <citation type="journal article" date="2019" name="Plant Biotechnol. J.">
        <title>The red bayberry genome and genetic basis of sex determination.</title>
        <authorList>
            <person name="Jia H.M."/>
            <person name="Jia H.J."/>
            <person name="Cai Q.L."/>
            <person name="Wang Y."/>
            <person name="Zhao H.B."/>
            <person name="Yang W.F."/>
            <person name="Wang G.Y."/>
            <person name="Li Y.H."/>
            <person name="Zhan D.L."/>
            <person name="Shen Y.T."/>
            <person name="Niu Q.F."/>
            <person name="Chang L."/>
            <person name="Qiu J."/>
            <person name="Zhao L."/>
            <person name="Xie H.B."/>
            <person name="Fu W.Y."/>
            <person name="Jin J."/>
            <person name="Li X.W."/>
            <person name="Jiao Y."/>
            <person name="Zhou C.C."/>
            <person name="Tu T."/>
            <person name="Chai C.Y."/>
            <person name="Gao J.L."/>
            <person name="Fan L.J."/>
            <person name="van de Weg E."/>
            <person name="Wang J.Y."/>
            <person name="Gao Z.S."/>
        </authorList>
    </citation>
    <scope>NUCLEOTIDE SEQUENCE [LARGE SCALE GENOMIC DNA]</scope>
    <source>
        <tissue evidence="4">Leaves</tissue>
    </source>
</reference>
<dbReference type="Pfam" id="PF20160">
    <property type="entry name" value="C-JID"/>
    <property type="match status" value="1"/>
</dbReference>
<evidence type="ECO:0000259" key="3">
    <source>
        <dbReference type="Pfam" id="PF20160"/>
    </source>
</evidence>
<feature type="domain" description="C-JID" evidence="3">
    <location>
        <begin position="165"/>
        <end position="291"/>
    </location>
</feature>
<dbReference type="InterPro" id="IPR032675">
    <property type="entry name" value="LRR_dom_sf"/>
</dbReference>
<dbReference type="Proteomes" id="UP000516437">
    <property type="component" value="Chromosome 5"/>
</dbReference>
<gene>
    <name evidence="4" type="ORF">CJ030_MR5G003515</name>
</gene>
<evidence type="ECO:0000256" key="1">
    <source>
        <dbReference type="ARBA" id="ARBA00022614"/>
    </source>
</evidence>
<evidence type="ECO:0000313" key="5">
    <source>
        <dbReference type="Proteomes" id="UP000516437"/>
    </source>
</evidence>